<dbReference type="Proteomes" id="UP000291117">
    <property type="component" value="Unassembled WGS sequence"/>
</dbReference>
<dbReference type="Gene3D" id="3.40.50.620">
    <property type="entry name" value="HUPs"/>
    <property type="match status" value="1"/>
</dbReference>
<gene>
    <name evidence="2" type="ORF">EZ444_21660</name>
</gene>
<comment type="caution">
    <text evidence="2">The sequence shown here is derived from an EMBL/GenBank/DDBJ whole genome shotgun (WGS) entry which is preliminary data.</text>
</comment>
<dbReference type="InterPro" id="IPR014729">
    <property type="entry name" value="Rossmann-like_a/b/a_fold"/>
</dbReference>
<evidence type="ECO:0000259" key="1">
    <source>
        <dbReference type="Pfam" id="PF02698"/>
    </source>
</evidence>
<dbReference type="Pfam" id="PF02698">
    <property type="entry name" value="DUF218"/>
    <property type="match status" value="1"/>
</dbReference>
<dbReference type="InterPro" id="IPR003848">
    <property type="entry name" value="DUF218"/>
</dbReference>
<reference evidence="2 3" key="1">
    <citation type="submission" date="2019-02" db="EMBL/GenBank/DDBJ databases">
        <title>Pedobacter sp. RP-3-8 sp. nov., isolated from Arctic soil.</title>
        <authorList>
            <person name="Dahal R.H."/>
        </authorList>
    </citation>
    <scope>NUCLEOTIDE SEQUENCE [LARGE SCALE GENOMIC DNA]</scope>
    <source>
        <strain evidence="2 3">RP-3-8</strain>
    </source>
</reference>
<protein>
    <submittedName>
        <fullName evidence="2">YdcF family protein</fullName>
    </submittedName>
</protein>
<dbReference type="OrthoDB" id="9782395at2"/>
<dbReference type="AlphaFoldDB" id="A0A4R0MNU8"/>
<name>A0A4R0MNU8_9SPHI</name>
<dbReference type="EMBL" id="SJSM01000020">
    <property type="protein sequence ID" value="TCC88460.1"/>
    <property type="molecule type" value="Genomic_DNA"/>
</dbReference>
<keyword evidence="3" id="KW-1185">Reference proteome</keyword>
<evidence type="ECO:0000313" key="2">
    <source>
        <dbReference type="EMBL" id="TCC88460.1"/>
    </source>
</evidence>
<sequence>MYKLPNYMSEELQREILKVPASPDMDAELISALTTLCFQEESLVASDLLFVFGSNVQHREIADIITYMLNAGFVNQVLITGGIANYSGSFYKKEAESEQIKSHIPVEKYADKKIYTENKSKNIIENIVEAQKIVSFANIRSITFLSHSYASTRAALSLKRFFPTVELHCIPLPLTTDIAKYPISRQMWSKTVYGRDLVWGEYLRLLTYGERGDFPIDGIRNELDHVKQLSEKKSLSVA</sequence>
<proteinExistence type="predicted"/>
<evidence type="ECO:0000313" key="3">
    <source>
        <dbReference type="Proteomes" id="UP000291117"/>
    </source>
</evidence>
<organism evidence="2 3">
    <name type="scientific">Pedobacter hiemivivus</name>
    <dbReference type="NCBI Taxonomy" id="2530454"/>
    <lineage>
        <taxon>Bacteria</taxon>
        <taxon>Pseudomonadati</taxon>
        <taxon>Bacteroidota</taxon>
        <taxon>Sphingobacteriia</taxon>
        <taxon>Sphingobacteriales</taxon>
        <taxon>Sphingobacteriaceae</taxon>
        <taxon>Pedobacter</taxon>
    </lineage>
</organism>
<feature type="domain" description="DUF218" evidence="1">
    <location>
        <begin position="49"/>
        <end position="203"/>
    </location>
</feature>
<accession>A0A4R0MNU8</accession>